<dbReference type="Pfam" id="PF00354">
    <property type="entry name" value="Pentaxin"/>
    <property type="match status" value="1"/>
</dbReference>
<dbReference type="InterPro" id="IPR051360">
    <property type="entry name" value="Neuronal_Pentraxin_Related"/>
</dbReference>
<dbReference type="AlphaFoldDB" id="A0A9W9ZIU4"/>
<gene>
    <name evidence="8" type="primary">NPTX1_13</name>
    <name evidence="8" type="ORF">OS493_036844</name>
</gene>
<comment type="cofactor">
    <cofactor evidence="6">
        <name>Ca(2+)</name>
        <dbReference type="ChEBI" id="CHEBI:29108"/>
    </cofactor>
    <text evidence="6">Binds 2 calcium ions per subunit.</text>
</comment>
<accession>A0A9W9ZIU4</accession>
<dbReference type="PANTHER" id="PTHR19277:SF125">
    <property type="entry name" value="B6"/>
    <property type="match status" value="1"/>
</dbReference>
<evidence type="ECO:0000313" key="8">
    <source>
        <dbReference type="EMBL" id="KAJ7382135.1"/>
    </source>
</evidence>
<keyword evidence="3" id="KW-1015">Disulfide bond</keyword>
<feature type="domain" description="Pentraxin (PTX)" evidence="7">
    <location>
        <begin position="5"/>
        <end position="214"/>
    </location>
</feature>
<keyword evidence="4" id="KW-0325">Glycoprotein</keyword>
<dbReference type="PRINTS" id="PR00895">
    <property type="entry name" value="PENTAXIN"/>
</dbReference>
<proteinExistence type="inferred from homology"/>
<dbReference type="InterPro" id="IPR013320">
    <property type="entry name" value="ConA-like_dom_sf"/>
</dbReference>
<evidence type="ECO:0000256" key="4">
    <source>
        <dbReference type="ARBA" id="ARBA00023180"/>
    </source>
</evidence>
<dbReference type="Proteomes" id="UP001163046">
    <property type="component" value="Unassembled WGS sequence"/>
</dbReference>
<evidence type="ECO:0000256" key="2">
    <source>
        <dbReference type="ARBA" id="ARBA00022837"/>
    </source>
</evidence>
<evidence type="ECO:0000259" key="7">
    <source>
        <dbReference type="PROSITE" id="PS51828"/>
    </source>
</evidence>
<dbReference type="GO" id="GO:0005576">
    <property type="term" value="C:extracellular region"/>
    <property type="evidence" value="ECO:0007669"/>
    <property type="project" value="UniProtKB-SubCell"/>
</dbReference>
<dbReference type="InterPro" id="IPR001759">
    <property type="entry name" value="PTX_dom"/>
</dbReference>
<keyword evidence="1 6" id="KW-0479">Metal-binding</keyword>
<protein>
    <recommendedName>
        <fullName evidence="6">Pentraxin family member</fullName>
    </recommendedName>
</protein>
<sequence length="214" mass="23186">MPCVKAYRMTFPRISTSDYAMKANAIGSSLSAFTVCFFVKLKDPDTPSSALTVYSYAASASPSGNGIYVCLSSPNIAINIGTPKQIDEIKTNSKIEDDQWHHVCVTWENSKGEWQLYMDGQLKENGTGMMKDHHNPSGGTVVFGQDQDSVGGGFETGDAFGPGELTEVNLWGKVLSASDISAQHANCTITQASLVHWWDQFKGGVHGEVQVEEP</sequence>
<dbReference type="PROSITE" id="PS51828">
    <property type="entry name" value="PTX_2"/>
    <property type="match status" value="1"/>
</dbReference>
<comment type="similarity">
    <text evidence="6">Belongs to the pentraxin family.</text>
</comment>
<dbReference type="EMBL" id="MU825937">
    <property type="protein sequence ID" value="KAJ7382135.1"/>
    <property type="molecule type" value="Genomic_DNA"/>
</dbReference>
<evidence type="ECO:0000256" key="1">
    <source>
        <dbReference type="ARBA" id="ARBA00022723"/>
    </source>
</evidence>
<dbReference type="PANTHER" id="PTHR19277">
    <property type="entry name" value="PENTRAXIN"/>
    <property type="match status" value="1"/>
</dbReference>
<evidence type="ECO:0000256" key="5">
    <source>
        <dbReference type="PROSITE-ProRule" id="PRU01172"/>
    </source>
</evidence>
<evidence type="ECO:0000313" key="9">
    <source>
        <dbReference type="Proteomes" id="UP001163046"/>
    </source>
</evidence>
<evidence type="ECO:0000256" key="3">
    <source>
        <dbReference type="ARBA" id="ARBA00023157"/>
    </source>
</evidence>
<reference evidence="8" key="1">
    <citation type="submission" date="2023-01" db="EMBL/GenBank/DDBJ databases">
        <title>Genome assembly of the deep-sea coral Lophelia pertusa.</title>
        <authorList>
            <person name="Herrera S."/>
            <person name="Cordes E."/>
        </authorList>
    </citation>
    <scope>NUCLEOTIDE SEQUENCE</scope>
    <source>
        <strain evidence="8">USNM1676648</strain>
        <tissue evidence="8">Polyp</tissue>
    </source>
</reference>
<dbReference type="GO" id="GO:0046872">
    <property type="term" value="F:metal ion binding"/>
    <property type="evidence" value="ECO:0007669"/>
    <property type="project" value="UniProtKB-KW"/>
</dbReference>
<dbReference type="OrthoDB" id="547680at2759"/>
<keyword evidence="2 6" id="KW-0106">Calcium</keyword>
<keyword evidence="9" id="KW-1185">Reference proteome</keyword>
<comment type="subunit">
    <text evidence="6">Homopentamer. Pentaxin (or pentraxin) have a discoid arrangement of 5 non-covalently bound subunits.</text>
</comment>
<evidence type="ECO:0000256" key="6">
    <source>
        <dbReference type="RuleBase" id="RU362112"/>
    </source>
</evidence>
<dbReference type="Gene3D" id="2.60.120.200">
    <property type="match status" value="1"/>
</dbReference>
<comment type="subcellular location">
    <subcellularLocation>
        <location evidence="6">Secreted</location>
    </subcellularLocation>
</comment>
<comment type="caution">
    <text evidence="5">Lacks conserved residue(s) required for the propagation of feature annotation.</text>
</comment>
<dbReference type="SUPFAM" id="SSF49899">
    <property type="entry name" value="Concanavalin A-like lectins/glucanases"/>
    <property type="match status" value="1"/>
</dbReference>
<organism evidence="8 9">
    <name type="scientific">Desmophyllum pertusum</name>
    <dbReference type="NCBI Taxonomy" id="174260"/>
    <lineage>
        <taxon>Eukaryota</taxon>
        <taxon>Metazoa</taxon>
        <taxon>Cnidaria</taxon>
        <taxon>Anthozoa</taxon>
        <taxon>Hexacorallia</taxon>
        <taxon>Scleractinia</taxon>
        <taxon>Caryophylliina</taxon>
        <taxon>Caryophylliidae</taxon>
        <taxon>Desmophyllum</taxon>
    </lineage>
</organism>
<name>A0A9W9ZIU4_9CNID</name>
<comment type="caution">
    <text evidence="8">The sequence shown here is derived from an EMBL/GenBank/DDBJ whole genome shotgun (WGS) entry which is preliminary data.</text>
</comment>
<dbReference type="SMART" id="SM00159">
    <property type="entry name" value="PTX"/>
    <property type="match status" value="1"/>
</dbReference>